<dbReference type="AlphaFoldDB" id="A0AAE3ZJT3"/>
<reference evidence="2 3" key="1">
    <citation type="submission" date="2023-07" db="EMBL/GenBank/DDBJ databases">
        <title>Sequencing the genomes of 1000 actinobacteria strains.</title>
        <authorList>
            <person name="Klenk H.-P."/>
        </authorList>
    </citation>
    <scope>NUCLEOTIDE SEQUENCE [LARGE SCALE GENOMIC DNA]</scope>
    <source>
        <strain evidence="2 3">DSM 44711</strain>
    </source>
</reference>
<keyword evidence="3" id="KW-1185">Reference proteome</keyword>
<dbReference type="EMBL" id="JAVDYC010000001">
    <property type="protein sequence ID" value="MDR7320491.1"/>
    <property type="molecule type" value="Genomic_DNA"/>
</dbReference>
<sequence length="210" mass="23286">MLEHNGWEPAHYPDEYPTAQELTDEGSGCSSTLYRQVFDTMTLPVNAEIRWYVPTERQWADGQRGIYCWFASDGDLPTRTVDVVPSVVTEDQQRFLFVVEKARLAAARAFDERVSFRPRRQAAREVAASYLSRTTPIVRNGFDTVRPQVEAMAAEDARLAETWTPATTAATEAEFEAALAAIGGWAPTAGELALREAIGLPTAQGELFGR</sequence>
<feature type="compositionally biased region" description="Basic and acidic residues" evidence="1">
    <location>
        <begin position="1"/>
        <end position="14"/>
    </location>
</feature>
<organism evidence="2 3">
    <name type="scientific">Catenuloplanes niger</name>
    <dbReference type="NCBI Taxonomy" id="587534"/>
    <lineage>
        <taxon>Bacteria</taxon>
        <taxon>Bacillati</taxon>
        <taxon>Actinomycetota</taxon>
        <taxon>Actinomycetes</taxon>
        <taxon>Micromonosporales</taxon>
        <taxon>Micromonosporaceae</taxon>
        <taxon>Catenuloplanes</taxon>
    </lineage>
</organism>
<feature type="region of interest" description="Disordered" evidence="1">
    <location>
        <begin position="1"/>
        <end position="24"/>
    </location>
</feature>
<protein>
    <submittedName>
        <fullName evidence="2">Uncharacterized protein</fullName>
    </submittedName>
</protein>
<gene>
    <name evidence="2" type="ORF">J2S44_000741</name>
</gene>
<evidence type="ECO:0000313" key="3">
    <source>
        <dbReference type="Proteomes" id="UP001183629"/>
    </source>
</evidence>
<evidence type="ECO:0000256" key="1">
    <source>
        <dbReference type="SAM" id="MobiDB-lite"/>
    </source>
</evidence>
<evidence type="ECO:0000313" key="2">
    <source>
        <dbReference type="EMBL" id="MDR7320491.1"/>
    </source>
</evidence>
<comment type="caution">
    <text evidence="2">The sequence shown here is derived from an EMBL/GenBank/DDBJ whole genome shotgun (WGS) entry which is preliminary data.</text>
</comment>
<name>A0AAE3ZJT3_9ACTN</name>
<dbReference type="Proteomes" id="UP001183629">
    <property type="component" value="Unassembled WGS sequence"/>
</dbReference>
<proteinExistence type="predicted"/>
<accession>A0AAE3ZJT3</accession>